<dbReference type="SUPFAM" id="SSF56935">
    <property type="entry name" value="Porins"/>
    <property type="match status" value="1"/>
</dbReference>
<dbReference type="Gene3D" id="2.170.130.10">
    <property type="entry name" value="TonB-dependent receptor, plug domain"/>
    <property type="match status" value="1"/>
</dbReference>
<feature type="signal peptide" evidence="12">
    <location>
        <begin position="1"/>
        <end position="23"/>
    </location>
</feature>
<dbReference type="Pfam" id="PF00593">
    <property type="entry name" value="TonB_dep_Rec_b-barrel"/>
    <property type="match status" value="1"/>
</dbReference>
<dbReference type="Pfam" id="PF07715">
    <property type="entry name" value="Plug"/>
    <property type="match status" value="1"/>
</dbReference>
<dbReference type="EMBL" id="PUGF01000006">
    <property type="protein sequence ID" value="PRC93598.1"/>
    <property type="molecule type" value="Genomic_DNA"/>
</dbReference>
<gene>
    <name evidence="15" type="ORF">S2091_1599</name>
</gene>
<evidence type="ECO:0000256" key="4">
    <source>
        <dbReference type="ARBA" id="ARBA00022452"/>
    </source>
</evidence>
<feature type="chain" id="PRO_5015487048" evidence="12">
    <location>
        <begin position="24"/>
        <end position="734"/>
    </location>
</feature>
<dbReference type="PANTHER" id="PTHR40980">
    <property type="entry name" value="PLUG DOMAIN-CONTAINING PROTEIN"/>
    <property type="match status" value="1"/>
</dbReference>
<dbReference type="Proteomes" id="UP000237839">
    <property type="component" value="Unassembled WGS sequence"/>
</dbReference>
<dbReference type="InterPro" id="IPR036942">
    <property type="entry name" value="Beta-barrel_TonB_sf"/>
</dbReference>
<keyword evidence="12" id="KW-0732">Signal</keyword>
<dbReference type="InterPro" id="IPR012910">
    <property type="entry name" value="Plug_dom"/>
</dbReference>
<keyword evidence="3 10" id="KW-0813">Transport</keyword>
<keyword evidence="7 10" id="KW-0472">Membrane</keyword>
<evidence type="ECO:0000256" key="11">
    <source>
        <dbReference type="RuleBase" id="RU003357"/>
    </source>
</evidence>
<dbReference type="GO" id="GO:0009279">
    <property type="term" value="C:cell outer membrane"/>
    <property type="evidence" value="ECO:0007669"/>
    <property type="project" value="UniProtKB-SubCell"/>
</dbReference>
<sequence>MKIRYPALLALTNFVMLYGATYASDDLVNIVNVEAAHYDQRHQETASIIVVNHDDLLRFGDTSLADALKRIPGISIGGAGSGLNGERAGEIRLHGLGGGYTQIMLNGVVAPNGFTLESLSPELIERVEIMPTASAELGAQGIAGTINIILRKSVAHPRREFKLELGEQDGARSSQLMPTLSGEVAGTLNNVDYVVVGTLSRTRLTTSTEIDTSAADGYPAAIDTLHRLTQEQKDSRTDNLNLTPRFTFHLSDDDSLTSQSYINAKHATVAQTDQDTTLLGTTSQYPASDRQFDLESTVLRSDLNWTHTFDEDTRFTLKAGASDSFRHSDFRFFGTDGSADGSGLHLVQAGINEYGITLAGNLNFSLTPTHAITLGWDGAQTRRSESRMEQDYVPATLQNPPAATQNDRYDGTITRGALFVQDDWDISAAWSLSAGLRWEKMRTAVISNALLSAPESSNEFSSIVSPLIQTLYKFSPDDQLRIGLTRTYKEPTMVELIPRLYTVDNNNSPTNPDTQGNPALRPELAWGLDAGVEHEIGKNGLIGASMFVRRIDDVIAEQLFQEGINWVLQPVNAGRANVHGITLEAKFTLNSLLEVAPPVELRANLTRNWSNVESLPGPNNRLDQQTPLSANLGLDYHLPGNEFTLGTNFNLTSGGPAQTTAQLASYSAPVRSLDAFALWAIDSQSRIRFSADNLLHQNQINAFNYADNGSSERTISTMRTATTLRLTWEVKFGM</sequence>
<dbReference type="RefSeq" id="WP_105531262.1">
    <property type="nucleotide sequence ID" value="NZ_PUGF01000006.1"/>
</dbReference>
<dbReference type="CDD" id="cd01347">
    <property type="entry name" value="ligand_gated_channel"/>
    <property type="match status" value="1"/>
</dbReference>
<evidence type="ECO:0000256" key="6">
    <source>
        <dbReference type="ARBA" id="ARBA00023077"/>
    </source>
</evidence>
<dbReference type="PANTHER" id="PTHR40980:SF4">
    <property type="entry name" value="TONB-DEPENDENT RECEPTOR-LIKE BETA-BARREL DOMAIN-CONTAINING PROTEIN"/>
    <property type="match status" value="1"/>
</dbReference>
<feature type="domain" description="TonB-dependent receptor plug" evidence="14">
    <location>
        <begin position="45"/>
        <end position="145"/>
    </location>
</feature>
<evidence type="ECO:0000256" key="9">
    <source>
        <dbReference type="ARBA" id="ARBA00023237"/>
    </source>
</evidence>
<dbReference type="InterPro" id="IPR000531">
    <property type="entry name" value="Beta-barrel_TonB"/>
</dbReference>
<comment type="subcellular location">
    <subcellularLocation>
        <location evidence="1 10">Cell outer membrane</location>
        <topology evidence="1 10">Multi-pass membrane protein</topology>
    </subcellularLocation>
</comment>
<dbReference type="InterPro" id="IPR039426">
    <property type="entry name" value="TonB-dep_rcpt-like"/>
</dbReference>
<dbReference type="AlphaFoldDB" id="A0A2S9H0V8"/>
<feature type="domain" description="TonB-dependent receptor-like beta-barrel" evidence="13">
    <location>
        <begin position="241"/>
        <end position="694"/>
    </location>
</feature>
<evidence type="ECO:0000256" key="8">
    <source>
        <dbReference type="ARBA" id="ARBA00023170"/>
    </source>
</evidence>
<keyword evidence="9 10" id="KW-0998">Cell outer membrane</keyword>
<comment type="similarity">
    <text evidence="2 10 11">Belongs to the TonB-dependent receptor family.</text>
</comment>
<dbReference type="Gene3D" id="2.40.170.20">
    <property type="entry name" value="TonB-dependent receptor, beta-barrel domain"/>
    <property type="match status" value="1"/>
</dbReference>
<keyword evidence="8 15" id="KW-0675">Receptor</keyword>
<evidence type="ECO:0000256" key="5">
    <source>
        <dbReference type="ARBA" id="ARBA00022692"/>
    </source>
</evidence>
<evidence type="ECO:0000313" key="15">
    <source>
        <dbReference type="EMBL" id="PRC93598.1"/>
    </source>
</evidence>
<organism evidence="15 16">
    <name type="scientific">Solimicrobium silvestre</name>
    <dbReference type="NCBI Taxonomy" id="2099400"/>
    <lineage>
        <taxon>Bacteria</taxon>
        <taxon>Pseudomonadati</taxon>
        <taxon>Pseudomonadota</taxon>
        <taxon>Betaproteobacteria</taxon>
        <taxon>Burkholderiales</taxon>
        <taxon>Oxalobacteraceae</taxon>
        <taxon>Solimicrobium</taxon>
    </lineage>
</organism>
<evidence type="ECO:0000256" key="1">
    <source>
        <dbReference type="ARBA" id="ARBA00004571"/>
    </source>
</evidence>
<keyword evidence="16" id="KW-1185">Reference proteome</keyword>
<accession>A0A2S9H0V8</accession>
<keyword evidence="6 11" id="KW-0798">TonB box</keyword>
<dbReference type="OrthoDB" id="8530571at2"/>
<evidence type="ECO:0000256" key="7">
    <source>
        <dbReference type="ARBA" id="ARBA00023136"/>
    </source>
</evidence>
<evidence type="ECO:0000256" key="2">
    <source>
        <dbReference type="ARBA" id="ARBA00009810"/>
    </source>
</evidence>
<evidence type="ECO:0000313" key="16">
    <source>
        <dbReference type="Proteomes" id="UP000237839"/>
    </source>
</evidence>
<name>A0A2S9H0V8_9BURK</name>
<evidence type="ECO:0000256" key="12">
    <source>
        <dbReference type="SAM" id="SignalP"/>
    </source>
</evidence>
<protein>
    <submittedName>
        <fullName evidence="15">TonB-dependent Receptor Plug Domain</fullName>
    </submittedName>
</protein>
<reference evidence="15 16" key="1">
    <citation type="submission" date="2018-02" db="EMBL/GenBank/DDBJ databases">
        <title>Solimicrobium silvestre gen. nov., sp. nov., isolated from alpine forest soil.</title>
        <authorList>
            <person name="Margesin R."/>
            <person name="Albuquerque L."/>
            <person name="Zhang D.-C."/>
            <person name="Froufe H.J.C."/>
            <person name="Severino R."/>
            <person name="Roxo I."/>
            <person name="Egas C."/>
            <person name="Da Costa M.S."/>
        </authorList>
    </citation>
    <scope>NUCLEOTIDE SEQUENCE [LARGE SCALE GENOMIC DNA]</scope>
    <source>
        <strain evidence="15 16">S20-91</strain>
    </source>
</reference>
<keyword evidence="5 10" id="KW-0812">Transmembrane</keyword>
<proteinExistence type="inferred from homology"/>
<evidence type="ECO:0000256" key="3">
    <source>
        <dbReference type="ARBA" id="ARBA00022448"/>
    </source>
</evidence>
<keyword evidence="4 10" id="KW-1134">Transmembrane beta strand</keyword>
<evidence type="ECO:0000256" key="10">
    <source>
        <dbReference type="PROSITE-ProRule" id="PRU01360"/>
    </source>
</evidence>
<dbReference type="InterPro" id="IPR037066">
    <property type="entry name" value="Plug_dom_sf"/>
</dbReference>
<dbReference type="PROSITE" id="PS52016">
    <property type="entry name" value="TONB_DEPENDENT_REC_3"/>
    <property type="match status" value="1"/>
</dbReference>
<evidence type="ECO:0000259" key="13">
    <source>
        <dbReference type="Pfam" id="PF00593"/>
    </source>
</evidence>
<comment type="caution">
    <text evidence="15">The sequence shown here is derived from an EMBL/GenBank/DDBJ whole genome shotgun (WGS) entry which is preliminary data.</text>
</comment>
<evidence type="ECO:0000259" key="14">
    <source>
        <dbReference type="Pfam" id="PF07715"/>
    </source>
</evidence>